<reference evidence="2" key="1">
    <citation type="submission" date="2025-08" db="UniProtKB">
        <authorList>
            <consortium name="RefSeq"/>
        </authorList>
    </citation>
    <scope>IDENTIFICATION</scope>
</reference>
<protein>
    <submittedName>
        <fullName evidence="2">Zinc finger protein 438 isoform X1</fullName>
    </submittedName>
</protein>
<dbReference type="RefSeq" id="XP_073912292.1">
    <property type="nucleotide sequence ID" value="XM_074056191.1"/>
</dbReference>
<accession>A0AC58L583</accession>
<evidence type="ECO:0000313" key="1">
    <source>
        <dbReference type="Proteomes" id="UP001732720"/>
    </source>
</evidence>
<name>A0AC58L583_CASCN</name>
<proteinExistence type="predicted"/>
<sequence>MRRPMAICRKVIIQVKYIIMQNSISLSPKDQGDVSMSSSPGEKQLTQQMSESPGKRVYTDCLLSSYRGQCFEKQFSGLHLSLEGESSIPSGTIQSGKNLQSKSQFRTIAPKIVPKVLTSRMLPCPSPSLSDRGSLGPSLTSKTLGMGMPTQNYVLMQVAGQEGTFSLVALPNVASAQSIQKPRMSPPENLKLPIPRYQPLRNNKGPRKKPSLNSPERGCSKIPAPAQVCPQMSPFPPAYLELLTKPTLLKQAPSLDQAPGSSISTPPPTSSGGHRDSEPPVTNSHGDLSTPATPASSTLEELSAMQSISKIPGKANFLSREPPRNPAAAAAASEKLEEQVSHAKAVTSLSPAISVQMICSAPKGKLPVLPYSRMKMTEVCKIESDAYIADFSVPGYGTDCDRRCPITEGFQAAAKMASKVPVQQIPKQRLCESIFCPVTKPDLNHKTKLNGGATKRRVRKRKVPDEILAFQGKRKKCLINKCRDGKERIKNDPQESRDQKPGAMRKYRSIMPKPTIVMSAAVPLTSPSAALQSQTPSSLRQEIFLNSSFTPKYLSYKQNDSLSPKSISGFKSGFSGIKKPWHRCHVCNHHFQFKQHLRDHMNTHTNRRPYSCRICRKAYVRPGSLSTHMKLHHSENRLRKLMCCEFCAKVFGHVRVYFGHLKEVHRVVISTEPSSNDPQPGDMPKKRDRETSVQGMEGSLERENKSSLEEDFLLNQADEVKLQIKCGRCHITTHSFAEIKFHLLCVHGEEIQGRLQEGILPGSRIAQETLVKHTAPDWKPHPERRKQVRPYTAEDTSCTLPRLKRQFCLHHQKGGVEQSMHNEGGQQGKSEPQGLDCASPRTLHLWSHLGFNCLLCTQTLGRKEELLLHWGCRHNCEDPSRLWTVLSAVSNQGVIELSPDAEK</sequence>
<gene>
    <name evidence="2" type="primary">Znf438</name>
</gene>
<evidence type="ECO:0000313" key="2">
    <source>
        <dbReference type="RefSeq" id="XP_073912292.1"/>
    </source>
</evidence>
<organism evidence="1 2">
    <name type="scientific">Castor canadensis</name>
    <name type="common">American beaver</name>
    <dbReference type="NCBI Taxonomy" id="51338"/>
    <lineage>
        <taxon>Eukaryota</taxon>
        <taxon>Metazoa</taxon>
        <taxon>Chordata</taxon>
        <taxon>Craniata</taxon>
        <taxon>Vertebrata</taxon>
        <taxon>Euteleostomi</taxon>
        <taxon>Mammalia</taxon>
        <taxon>Eutheria</taxon>
        <taxon>Euarchontoglires</taxon>
        <taxon>Glires</taxon>
        <taxon>Rodentia</taxon>
        <taxon>Castorimorpha</taxon>
        <taxon>Castoridae</taxon>
        <taxon>Castor</taxon>
    </lineage>
</organism>
<keyword evidence="1" id="KW-1185">Reference proteome</keyword>
<dbReference type="Proteomes" id="UP001732720">
    <property type="component" value="Chromosome 15"/>
</dbReference>